<organism evidence="2 3">
    <name type="scientific">Nonlabens mediterrranea</name>
    <dbReference type="NCBI Taxonomy" id="1419947"/>
    <lineage>
        <taxon>Bacteria</taxon>
        <taxon>Pseudomonadati</taxon>
        <taxon>Bacteroidota</taxon>
        <taxon>Flavobacteriia</taxon>
        <taxon>Flavobacteriales</taxon>
        <taxon>Flavobacteriaceae</taxon>
        <taxon>Nonlabens</taxon>
    </lineage>
</organism>
<keyword evidence="3" id="KW-1185">Reference proteome</keyword>
<dbReference type="InterPro" id="IPR013815">
    <property type="entry name" value="ATP_grasp_subdomain_1"/>
</dbReference>
<sequence length="37" mass="3793">MNLHEYQGKEILASYGVTIQRGKVATTAAAATASAAV</sequence>
<evidence type="ECO:0000313" key="2">
    <source>
        <dbReference type="EMBL" id="MBF4983634.1"/>
    </source>
</evidence>
<dbReference type="Gene3D" id="3.30.1490.20">
    <property type="entry name" value="ATP-grasp fold, A domain"/>
    <property type="match status" value="1"/>
</dbReference>
<dbReference type="SUPFAM" id="SSF56059">
    <property type="entry name" value="Glutathione synthetase ATP-binding domain-like"/>
    <property type="match status" value="1"/>
</dbReference>
<dbReference type="Pfam" id="PF08442">
    <property type="entry name" value="ATP-grasp_2"/>
    <property type="match status" value="1"/>
</dbReference>
<protein>
    <recommendedName>
        <fullName evidence="1">ATP-grasp fold succinyl-CoA synthetase-type domain-containing protein</fullName>
    </recommendedName>
</protein>
<feature type="domain" description="ATP-grasp fold succinyl-CoA synthetase-type" evidence="1">
    <location>
        <begin position="2"/>
        <end position="35"/>
    </location>
</feature>
<comment type="caution">
    <text evidence="2">The sequence shown here is derived from an EMBL/GenBank/DDBJ whole genome shotgun (WGS) entry which is preliminary data.</text>
</comment>
<reference evidence="2 3" key="1">
    <citation type="submission" date="2020-11" db="EMBL/GenBank/DDBJ databases">
        <title>P. mediterranea TC4 genome.</title>
        <authorList>
            <person name="Molmeret M."/>
        </authorList>
    </citation>
    <scope>NUCLEOTIDE SEQUENCE [LARGE SCALE GENOMIC DNA]</scope>
    <source>
        <strain evidence="2 3">TC4</strain>
    </source>
</reference>
<dbReference type="Gene3D" id="3.30.470.20">
    <property type="entry name" value="ATP-grasp fold, B domain"/>
    <property type="match status" value="1"/>
</dbReference>
<gene>
    <name evidence="2" type="ORF">FNJ87_04590</name>
</gene>
<feature type="non-terminal residue" evidence="2">
    <location>
        <position position="37"/>
    </location>
</feature>
<dbReference type="EMBL" id="JADKYU010000238">
    <property type="protein sequence ID" value="MBF4983634.1"/>
    <property type="molecule type" value="Genomic_DNA"/>
</dbReference>
<evidence type="ECO:0000313" key="3">
    <source>
        <dbReference type="Proteomes" id="UP001194729"/>
    </source>
</evidence>
<proteinExistence type="predicted"/>
<dbReference type="InterPro" id="IPR013650">
    <property type="entry name" value="ATP-grasp_succ-CoA_synth-type"/>
</dbReference>
<evidence type="ECO:0000259" key="1">
    <source>
        <dbReference type="Pfam" id="PF08442"/>
    </source>
</evidence>
<name>A0ABS0A403_9FLAO</name>
<dbReference type="Proteomes" id="UP001194729">
    <property type="component" value="Unassembled WGS sequence"/>
</dbReference>
<accession>A0ABS0A403</accession>